<protein>
    <submittedName>
        <fullName evidence="9">Transport system permease protein</fullName>
    </submittedName>
</protein>
<evidence type="ECO:0000313" key="10">
    <source>
        <dbReference type="Proteomes" id="UP000003706"/>
    </source>
</evidence>
<dbReference type="Proteomes" id="UP000003706">
    <property type="component" value="Unassembled WGS sequence"/>
</dbReference>
<keyword evidence="6 8" id="KW-1133">Transmembrane helix</keyword>
<feature type="transmembrane region" description="Helical" evidence="8">
    <location>
        <begin position="73"/>
        <end position="96"/>
    </location>
</feature>
<dbReference type="PANTHER" id="PTHR30472">
    <property type="entry name" value="FERRIC ENTEROBACTIN TRANSPORT SYSTEM PERMEASE PROTEIN"/>
    <property type="match status" value="1"/>
</dbReference>
<sequence length="321" mass="34732">MKICHNTLLFLLFLGMFVISLFIGRFLFLPWDMNNLTYSILFDVRLPRIIAVSLAGASLGLAGITFQNLFKNYLAGPGVLGVTSGSAFGAVFAILVFPLNPYLIQGFSFIFGIVAVVLAYKLGKCLGESLLSLILAGMMISAFFSALVGLAKYLADPYNKLPTIVFWLLGSFSGIRREDLEVAFFPMVLGIVGILCLRWVFNILSLGDEEAKALGVDVKKYRTLSIVLATLATSASTSIAGMITWVGVVSPHIARLVVGVDNRKLIPATAVVGASLLLICDDIARSLTSSELPLSVITSFIGAPILFIILVKRRGMYYVKD</sequence>
<gene>
    <name evidence="9" type="ORF">MetfoDRAFT_0276</name>
</gene>
<comment type="similarity">
    <text evidence="2">Belongs to the binding-protein-dependent transport system permease family. FecCD subfamily.</text>
</comment>
<evidence type="ECO:0000256" key="6">
    <source>
        <dbReference type="ARBA" id="ARBA00022989"/>
    </source>
</evidence>
<accession>H1KWV3</accession>
<feature type="transmembrane region" description="Helical" evidence="8">
    <location>
        <begin position="292"/>
        <end position="311"/>
    </location>
</feature>
<comment type="caution">
    <text evidence="9">The sequence shown here is derived from an EMBL/GenBank/DDBJ whole genome shotgun (WGS) entry which is preliminary data.</text>
</comment>
<dbReference type="EMBL" id="AGJL01000004">
    <property type="protein sequence ID" value="EHP89086.1"/>
    <property type="molecule type" value="Genomic_DNA"/>
</dbReference>
<dbReference type="RefSeq" id="WP_007043722.1">
    <property type="nucleotide sequence ID" value="NZ_AGJL01000004.1"/>
</dbReference>
<proteinExistence type="inferred from homology"/>
<dbReference type="PANTHER" id="PTHR30472:SF25">
    <property type="entry name" value="ABC TRANSPORTER PERMEASE PROTEIN MJ0876-RELATED"/>
    <property type="match status" value="1"/>
</dbReference>
<dbReference type="GO" id="GO:0022857">
    <property type="term" value="F:transmembrane transporter activity"/>
    <property type="evidence" value="ECO:0007669"/>
    <property type="project" value="InterPro"/>
</dbReference>
<dbReference type="SUPFAM" id="SSF81345">
    <property type="entry name" value="ABC transporter involved in vitamin B12 uptake, BtuC"/>
    <property type="match status" value="1"/>
</dbReference>
<comment type="subcellular location">
    <subcellularLocation>
        <location evidence="1">Cell membrane</location>
        <topology evidence="1">Multi-pass membrane protein</topology>
    </subcellularLocation>
</comment>
<evidence type="ECO:0000256" key="7">
    <source>
        <dbReference type="ARBA" id="ARBA00023136"/>
    </source>
</evidence>
<feature type="transmembrane region" description="Helical" evidence="8">
    <location>
        <begin position="130"/>
        <end position="151"/>
    </location>
</feature>
<dbReference type="AlphaFoldDB" id="H1KWV3"/>
<dbReference type="GO" id="GO:0005886">
    <property type="term" value="C:plasma membrane"/>
    <property type="evidence" value="ECO:0007669"/>
    <property type="project" value="UniProtKB-SubCell"/>
</dbReference>
<dbReference type="InterPro" id="IPR037294">
    <property type="entry name" value="ABC_BtuC-like"/>
</dbReference>
<keyword evidence="10" id="KW-1185">Reference proteome</keyword>
<reference evidence="9 10" key="1">
    <citation type="submission" date="2011-09" db="EMBL/GenBank/DDBJ databases">
        <title>The draft genome of Methanotorris formicicus Mc-S-70.</title>
        <authorList>
            <consortium name="US DOE Joint Genome Institute (JGI-PGF)"/>
            <person name="Lucas S."/>
            <person name="Han J."/>
            <person name="Lapidus A."/>
            <person name="Cheng J.-F."/>
            <person name="Goodwin L."/>
            <person name="Pitluck S."/>
            <person name="Peters L."/>
            <person name="Land M.L."/>
            <person name="Hauser L."/>
            <person name="Sieprawska-Lupa M."/>
            <person name="Takai K."/>
            <person name="Miyazaki J."/>
            <person name="Whitman W."/>
            <person name="Woyke T.J."/>
        </authorList>
    </citation>
    <scope>NUCLEOTIDE SEQUENCE [LARGE SCALE GENOMIC DNA]</scope>
    <source>
        <strain evidence="9 10">Mc-S-70</strain>
    </source>
</reference>
<evidence type="ECO:0000256" key="5">
    <source>
        <dbReference type="ARBA" id="ARBA00022692"/>
    </source>
</evidence>
<keyword evidence="5 8" id="KW-0812">Transmembrane</keyword>
<evidence type="ECO:0000256" key="2">
    <source>
        <dbReference type="ARBA" id="ARBA00007935"/>
    </source>
</evidence>
<keyword evidence="3" id="KW-0813">Transport</keyword>
<evidence type="ECO:0000256" key="8">
    <source>
        <dbReference type="SAM" id="Phobius"/>
    </source>
</evidence>
<feature type="transmembrane region" description="Helical" evidence="8">
    <location>
        <begin position="102"/>
        <end position="123"/>
    </location>
</feature>
<dbReference type="PATRIC" id="fig|647171.4.peg.273"/>
<dbReference type="OrthoDB" id="57034at2157"/>
<organism evidence="9 10">
    <name type="scientific">Methanotorris formicicus Mc-S-70</name>
    <dbReference type="NCBI Taxonomy" id="647171"/>
    <lineage>
        <taxon>Archaea</taxon>
        <taxon>Methanobacteriati</taxon>
        <taxon>Methanobacteriota</taxon>
        <taxon>Methanomada group</taxon>
        <taxon>Methanococci</taxon>
        <taxon>Methanococcales</taxon>
        <taxon>Methanocaldococcaceae</taxon>
        <taxon>Methanotorris</taxon>
    </lineage>
</organism>
<feature type="transmembrane region" description="Helical" evidence="8">
    <location>
        <begin position="221"/>
        <end position="245"/>
    </location>
</feature>
<feature type="transmembrane region" description="Helical" evidence="8">
    <location>
        <begin position="48"/>
        <end position="66"/>
    </location>
</feature>
<dbReference type="Gene3D" id="1.10.3470.10">
    <property type="entry name" value="ABC transporter involved in vitamin B12 uptake, BtuC"/>
    <property type="match status" value="1"/>
</dbReference>
<dbReference type="STRING" id="647171.MetfoDRAFT_0276"/>
<feature type="transmembrane region" description="Helical" evidence="8">
    <location>
        <begin position="7"/>
        <end position="28"/>
    </location>
</feature>
<evidence type="ECO:0000313" key="9">
    <source>
        <dbReference type="EMBL" id="EHP89086.1"/>
    </source>
</evidence>
<keyword evidence="4" id="KW-1003">Cell membrane</keyword>
<keyword evidence="7 8" id="KW-0472">Membrane</keyword>
<dbReference type="InterPro" id="IPR000522">
    <property type="entry name" value="ABC_transptr_permease_BtuC"/>
</dbReference>
<dbReference type="CDD" id="cd06550">
    <property type="entry name" value="TM_ABC_iron-siderophores_like"/>
    <property type="match status" value="1"/>
</dbReference>
<evidence type="ECO:0000256" key="3">
    <source>
        <dbReference type="ARBA" id="ARBA00022448"/>
    </source>
</evidence>
<evidence type="ECO:0000256" key="4">
    <source>
        <dbReference type="ARBA" id="ARBA00022475"/>
    </source>
</evidence>
<feature type="transmembrane region" description="Helical" evidence="8">
    <location>
        <begin position="182"/>
        <end position="201"/>
    </location>
</feature>
<name>H1KWV3_9EURY</name>
<dbReference type="Pfam" id="PF01032">
    <property type="entry name" value="FecCD"/>
    <property type="match status" value="1"/>
</dbReference>
<evidence type="ECO:0000256" key="1">
    <source>
        <dbReference type="ARBA" id="ARBA00004651"/>
    </source>
</evidence>